<evidence type="ECO:0000256" key="3">
    <source>
        <dbReference type="ARBA" id="ARBA00022552"/>
    </source>
</evidence>
<feature type="binding site" evidence="9">
    <location>
        <position position="126"/>
    </location>
    <ligand>
        <name>Zn(2+)</name>
        <dbReference type="ChEBI" id="CHEBI:29105"/>
        <note>catalytic</note>
    </ligand>
</feature>
<feature type="binding site" evidence="9">
    <location>
        <position position="132"/>
    </location>
    <ligand>
        <name>Zn(2+)</name>
        <dbReference type="ChEBI" id="CHEBI:29105"/>
        <note>catalytic</note>
    </ligand>
</feature>
<comment type="similarity">
    <text evidence="1 9">Belongs to the endoribonuclease YbeY family.</text>
</comment>
<feature type="binding site" evidence="9">
    <location>
        <position position="122"/>
    </location>
    <ligand>
        <name>Zn(2+)</name>
        <dbReference type="ChEBI" id="CHEBI:29105"/>
        <note>catalytic</note>
    </ligand>
</feature>
<dbReference type="STRING" id="33936.AZI98_09510"/>
<accession>A0A165XQ43</accession>
<evidence type="ECO:0000256" key="7">
    <source>
        <dbReference type="ARBA" id="ARBA00022801"/>
    </source>
</evidence>
<dbReference type="EC" id="3.1.-.-" evidence="9"/>
<evidence type="ECO:0000256" key="9">
    <source>
        <dbReference type="HAMAP-Rule" id="MF_00009"/>
    </source>
</evidence>
<sequence length="158" mass="18138">MTLSIDIFDQTETLSSEEIETIENLLQFAALEERVPKDSEVSITFVTNKDIQEINRDYRGKDQPTDVISFALEETGEDEVEIQGADLPPHLGDIIISIEKAKEQAEEYGHSFMRELGFLSVHGFLHLLGYDHMTKEEEEKMFSRQKEILEKFGLKRTG</sequence>
<dbReference type="AlphaFoldDB" id="A0A165XQ43"/>
<dbReference type="NCBIfam" id="TIGR00043">
    <property type="entry name" value="rRNA maturation RNase YbeY"/>
    <property type="match status" value="1"/>
</dbReference>
<dbReference type="PROSITE" id="PS01306">
    <property type="entry name" value="UPF0054"/>
    <property type="match status" value="1"/>
</dbReference>
<comment type="caution">
    <text evidence="10">The sequence shown here is derived from an EMBL/GenBank/DDBJ whole genome shotgun (WGS) entry which is preliminary data.</text>
</comment>
<evidence type="ECO:0000256" key="8">
    <source>
        <dbReference type="ARBA" id="ARBA00022833"/>
    </source>
</evidence>
<reference evidence="10 11" key="1">
    <citation type="submission" date="2016-04" db="EMBL/GenBank/DDBJ databases">
        <title>Draft genome sequence of Aeribacillus pallidus 8m3 from petroleum reservoir.</title>
        <authorList>
            <person name="Poltaraus A.B."/>
            <person name="Nazina T.N."/>
            <person name="Tourova T.P."/>
            <person name="Malakho S.M."/>
            <person name="Korshunova A.V."/>
            <person name="Sokolova D.S."/>
        </authorList>
    </citation>
    <scope>NUCLEOTIDE SEQUENCE [LARGE SCALE GENOMIC DNA]</scope>
    <source>
        <strain evidence="10 11">8m3</strain>
    </source>
</reference>
<dbReference type="InterPro" id="IPR023091">
    <property type="entry name" value="MetalPrtase_cat_dom_sf_prd"/>
</dbReference>
<name>A0A165XQ43_9BACI</name>
<evidence type="ECO:0000313" key="10">
    <source>
        <dbReference type="EMBL" id="KZN96283.1"/>
    </source>
</evidence>
<keyword evidence="3 9" id="KW-0698">rRNA processing</keyword>
<comment type="function">
    <text evidence="9">Single strand-specific metallo-endoribonuclease involved in late-stage 70S ribosome quality control and in maturation of the 3' terminus of the 16S rRNA.</text>
</comment>
<dbReference type="HAMAP" id="MF_00009">
    <property type="entry name" value="Endoribonucl_YbeY"/>
    <property type="match status" value="1"/>
</dbReference>
<keyword evidence="6 9" id="KW-0255">Endonuclease</keyword>
<evidence type="ECO:0000256" key="5">
    <source>
        <dbReference type="ARBA" id="ARBA00022723"/>
    </source>
</evidence>
<evidence type="ECO:0000313" key="11">
    <source>
        <dbReference type="Proteomes" id="UP000076476"/>
    </source>
</evidence>
<evidence type="ECO:0000256" key="2">
    <source>
        <dbReference type="ARBA" id="ARBA00022517"/>
    </source>
</evidence>
<dbReference type="GO" id="GO:0006364">
    <property type="term" value="P:rRNA processing"/>
    <property type="evidence" value="ECO:0007669"/>
    <property type="project" value="UniProtKB-UniRule"/>
</dbReference>
<evidence type="ECO:0000256" key="6">
    <source>
        <dbReference type="ARBA" id="ARBA00022759"/>
    </source>
</evidence>
<dbReference type="RefSeq" id="WP_063388043.1">
    <property type="nucleotide sequence ID" value="NZ_LWBR01000024.1"/>
</dbReference>
<evidence type="ECO:0000256" key="1">
    <source>
        <dbReference type="ARBA" id="ARBA00010875"/>
    </source>
</evidence>
<dbReference type="EMBL" id="LWBR01000024">
    <property type="protein sequence ID" value="KZN96283.1"/>
    <property type="molecule type" value="Genomic_DNA"/>
</dbReference>
<dbReference type="GO" id="GO:0008270">
    <property type="term" value="F:zinc ion binding"/>
    <property type="evidence" value="ECO:0007669"/>
    <property type="project" value="UniProtKB-UniRule"/>
</dbReference>
<dbReference type="OrthoDB" id="9807740at2"/>
<dbReference type="Proteomes" id="UP000076476">
    <property type="component" value="Unassembled WGS sequence"/>
</dbReference>
<dbReference type="InterPro" id="IPR002036">
    <property type="entry name" value="YbeY"/>
</dbReference>
<dbReference type="GO" id="GO:0005737">
    <property type="term" value="C:cytoplasm"/>
    <property type="evidence" value="ECO:0007669"/>
    <property type="project" value="UniProtKB-SubCell"/>
</dbReference>
<gene>
    <name evidence="9" type="primary">ybeY</name>
    <name evidence="10" type="ORF">AZI98_09510</name>
</gene>
<dbReference type="GO" id="GO:0004222">
    <property type="term" value="F:metalloendopeptidase activity"/>
    <property type="evidence" value="ECO:0007669"/>
    <property type="project" value="InterPro"/>
</dbReference>
<comment type="subcellular location">
    <subcellularLocation>
        <location evidence="9">Cytoplasm</location>
    </subcellularLocation>
</comment>
<dbReference type="GO" id="GO:0004521">
    <property type="term" value="F:RNA endonuclease activity"/>
    <property type="evidence" value="ECO:0007669"/>
    <property type="project" value="UniProtKB-UniRule"/>
</dbReference>
<dbReference type="SUPFAM" id="SSF55486">
    <property type="entry name" value="Metalloproteases ('zincins'), catalytic domain"/>
    <property type="match status" value="1"/>
</dbReference>
<protein>
    <recommendedName>
        <fullName evidence="9">Endoribonuclease YbeY</fullName>
        <ecNumber evidence="9">3.1.-.-</ecNumber>
    </recommendedName>
</protein>
<organism evidence="10 11">
    <name type="scientific">Aeribacillus pallidus</name>
    <dbReference type="NCBI Taxonomy" id="33936"/>
    <lineage>
        <taxon>Bacteria</taxon>
        <taxon>Bacillati</taxon>
        <taxon>Bacillota</taxon>
        <taxon>Bacilli</taxon>
        <taxon>Bacillales</taxon>
        <taxon>Bacillaceae</taxon>
        <taxon>Aeribacillus</taxon>
    </lineage>
</organism>
<keyword evidence="7 9" id="KW-0378">Hydrolase</keyword>
<keyword evidence="4 9" id="KW-0540">Nuclease</keyword>
<dbReference type="PANTHER" id="PTHR46986">
    <property type="entry name" value="ENDORIBONUCLEASE YBEY, CHLOROPLASTIC"/>
    <property type="match status" value="1"/>
</dbReference>
<keyword evidence="11" id="KW-1185">Reference proteome</keyword>
<keyword evidence="8 9" id="KW-0862">Zinc</keyword>
<keyword evidence="5 9" id="KW-0479">Metal-binding</keyword>
<proteinExistence type="inferred from homology"/>
<dbReference type="PANTHER" id="PTHR46986:SF1">
    <property type="entry name" value="ENDORIBONUCLEASE YBEY, CHLOROPLASTIC"/>
    <property type="match status" value="1"/>
</dbReference>
<keyword evidence="2 9" id="KW-0690">Ribosome biogenesis</keyword>
<dbReference type="Pfam" id="PF02130">
    <property type="entry name" value="YbeY"/>
    <property type="match status" value="1"/>
</dbReference>
<evidence type="ECO:0000256" key="4">
    <source>
        <dbReference type="ARBA" id="ARBA00022722"/>
    </source>
</evidence>
<dbReference type="Gene3D" id="3.40.390.30">
    <property type="entry name" value="Metalloproteases ('zincins'), catalytic domain"/>
    <property type="match status" value="1"/>
</dbReference>
<dbReference type="InterPro" id="IPR020549">
    <property type="entry name" value="YbeY_CS"/>
</dbReference>
<keyword evidence="9" id="KW-0963">Cytoplasm</keyword>
<comment type="cofactor">
    <cofactor evidence="9">
        <name>Zn(2+)</name>
        <dbReference type="ChEBI" id="CHEBI:29105"/>
    </cofactor>
    <text evidence="9">Binds 1 zinc ion.</text>
</comment>